<feature type="compositionally biased region" description="Low complexity" evidence="1">
    <location>
        <begin position="186"/>
        <end position="200"/>
    </location>
</feature>
<evidence type="ECO:0000256" key="2">
    <source>
        <dbReference type="SAM" id="Phobius"/>
    </source>
</evidence>
<feature type="transmembrane region" description="Helical" evidence="2">
    <location>
        <begin position="421"/>
        <end position="438"/>
    </location>
</feature>
<feature type="transmembrane region" description="Helical" evidence="2">
    <location>
        <begin position="477"/>
        <end position="496"/>
    </location>
</feature>
<keyword evidence="2" id="KW-0472">Membrane</keyword>
<dbReference type="Gene3D" id="3.90.550.10">
    <property type="entry name" value="Spore Coat Polysaccharide Biosynthesis Protein SpsA, Chain A"/>
    <property type="match status" value="1"/>
</dbReference>
<protein>
    <recommendedName>
        <fullName evidence="5">Glycosyltransferase</fullName>
    </recommendedName>
</protein>
<feature type="transmembrane region" description="Helical" evidence="2">
    <location>
        <begin position="1104"/>
        <end position="1125"/>
    </location>
</feature>
<feature type="transmembrane region" description="Helical" evidence="2">
    <location>
        <begin position="450"/>
        <end position="471"/>
    </location>
</feature>
<name>Q0RR94_FRAAA</name>
<evidence type="ECO:0000256" key="1">
    <source>
        <dbReference type="SAM" id="MobiDB-lite"/>
    </source>
</evidence>
<feature type="transmembrane region" description="Helical" evidence="2">
    <location>
        <begin position="342"/>
        <end position="361"/>
    </location>
</feature>
<dbReference type="PANTHER" id="PTHR43685:SF3">
    <property type="entry name" value="SLR2126 PROTEIN"/>
    <property type="match status" value="1"/>
</dbReference>
<feature type="transmembrane region" description="Helical" evidence="2">
    <location>
        <begin position="256"/>
        <end position="275"/>
    </location>
</feature>
<feature type="transmembrane region" description="Helical" evidence="2">
    <location>
        <begin position="545"/>
        <end position="563"/>
    </location>
</feature>
<dbReference type="SUPFAM" id="SSF53448">
    <property type="entry name" value="Nucleotide-diphospho-sugar transferases"/>
    <property type="match status" value="1"/>
</dbReference>
<sequence length="1176" mass="117640">MAVAAGLAHLGGPPRDGYVWLLDDGALPAPDALRTLLACARLDPGAAVFGPKLRAVLPRPPASGSPPASGAPSPPLLLEAGVSVDRAGRRYTGVRPGEIDRGQRDGVRDVLTVACSGMLVRAGAWRLLDGFDPELDGAHDIDLGWRAARAGLRVVVVPTATMTVPADAPVPAGAPFPPEVTVPAQAEAAAEAAGPGSRSARGPRDRRGWVPADRAGALRVRLANTARPLLPGSAAAILVGALPRMLGLLARGHLRAAATELALPLAVLGQPRLLARMRRRAARTRAVSHHAIRSLFPARLRRRAEARVVAGSGAGRVGAHRRGCAVDDVSAAAPSGRRSTRAAVLLAVVLGVVGLVALRGMPADVLGAGLPLPAGAHDLWTAVWSGRVATAGAPLDPAGPPPPWTALLAAVASLLGGRPGAAGWLLLAAGPALAGLTAHRALARLGPRPAARFGLAAAYGVSPAMTGAVAAGRGDTVAALILLPAVLAATDSALRGHARPAGGRPRAIWILAVCLVGFVACAPSMAPLVWIALPTAALLTARRRLLDVAAALPATIIALIPALHAGGAGIRAEPAVSLARFPQAAVALVAGAGERPKAAVVGCLAGCLACWLLGRWSGGARTGRVGRVGWSLAALGLLAVLLTPRLAGDADQRVAGGEGWWVGPQYGLVLAGALIAAAGACRPVRGTRSDPGATGSAAAPRPGRLARIVALPATALVLAGAAALTAGHLLAGQGWHANPTAWNRDSATSADPATSADRATSANGAIHADGGVPAGRADSLDQVGDPGDAGGAIAGVSGTAAPWSGTGASAVARAVKAETRTAPAGSRLLVLYRSDRSGLIRYTLAAAGGPRFPAGQARPARRAATFLGDVVTDLAVGGDQAAGWLPLLGVTAVAVPAADAPADLVTRLDATPSLMRDRARPGVLLWRPVVPNQAGPAPPSRPAAATGPPAYVMDSDLQAGTAPRDPGPSGPSRRNDASPDSVSADAPADAAVARRPGSARGLTPPGTAIPLALTPLAIEPLPAAPTSARRLPPDGHVAALPGATRAPRRDLVLAVPAGTGWRAWLNGRPLRPFAAWGWATGFRLPAEGGTIRLHRDDGPGPELALGQAVALGALLLLGIPALLGVPAARRPRRPPLDTQAPPADGPSGREIGPQRRPAAGSAGGPAGGSGSVGEVP</sequence>
<feature type="compositionally biased region" description="Low complexity" evidence="1">
    <location>
        <begin position="744"/>
        <end position="762"/>
    </location>
</feature>
<feature type="region of interest" description="Disordered" evidence="1">
    <location>
        <begin position="930"/>
        <end position="1006"/>
    </location>
</feature>
<keyword evidence="2" id="KW-1133">Transmembrane helix</keyword>
<evidence type="ECO:0000313" key="3">
    <source>
        <dbReference type="EMBL" id="CAJ59927.1"/>
    </source>
</evidence>
<dbReference type="STRING" id="326424.FRAAL1266"/>
<accession>Q0RR94</accession>
<feature type="transmembrane region" description="Helical" evidence="2">
    <location>
        <begin position="508"/>
        <end position="533"/>
    </location>
</feature>
<dbReference type="InterPro" id="IPR029044">
    <property type="entry name" value="Nucleotide-diphossugar_trans"/>
</dbReference>
<feature type="compositionally biased region" description="Gly residues" evidence="1">
    <location>
        <begin position="1161"/>
        <end position="1176"/>
    </location>
</feature>
<dbReference type="PANTHER" id="PTHR43685">
    <property type="entry name" value="GLYCOSYLTRANSFERASE"/>
    <property type="match status" value="1"/>
</dbReference>
<evidence type="ECO:0008006" key="5">
    <source>
        <dbReference type="Google" id="ProtNLM"/>
    </source>
</evidence>
<proteinExistence type="predicted"/>
<gene>
    <name evidence="3" type="ordered locus">FRAAL1266</name>
</gene>
<dbReference type="EMBL" id="CT573213">
    <property type="protein sequence ID" value="CAJ59927.1"/>
    <property type="molecule type" value="Genomic_DNA"/>
</dbReference>
<feature type="region of interest" description="Disordered" evidence="1">
    <location>
        <begin position="741"/>
        <end position="791"/>
    </location>
</feature>
<dbReference type="eggNOG" id="COG1216">
    <property type="taxonomic scope" value="Bacteria"/>
</dbReference>
<feature type="region of interest" description="Disordered" evidence="1">
    <location>
        <begin position="185"/>
        <end position="208"/>
    </location>
</feature>
<dbReference type="Proteomes" id="UP000000657">
    <property type="component" value="Chromosome"/>
</dbReference>
<keyword evidence="2" id="KW-0812">Transmembrane</keyword>
<feature type="transmembrane region" description="Helical" evidence="2">
    <location>
        <begin position="666"/>
        <end position="684"/>
    </location>
</feature>
<feature type="compositionally biased region" description="Low complexity" evidence="1">
    <location>
        <begin position="978"/>
        <end position="993"/>
    </location>
</feature>
<reference evidence="3 4" key="1">
    <citation type="journal article" date="2007" name="Genome Res.">
        <title>Genome characteristics of facultatively symbiotic Frankia sp. strains reflect host range and host plant biogeography.</title>
        <authorList>
            <person name="Normand P."/>
            <person name="Lapierre P."/>
            <person name="Tisa L.S."/>
            <person name="Gogarten J.P."/>
            <person name="Alloisio N."/>
            <person name="Bagnarol E."/>
            <person name="Bassi C.A."/>
            <person name="Berry A.M."/>
            <person name="Bickhart D.M."/>
            <person name="Choisne N."/>
            <person name="Couloux A."/>
            <person name="Cournoyer B."/>
            <person name="Cruveiller S."/>
            <person name="Daubin V."/>
            <person name="Demange N."/>
            <person name="Francino M.P."/>
            <person name="Goltsman E."/>
            <person name="Huang Y."/>
            <person name="Kopp O.R."/>
            <person name="Labarre L."/>
            <person name="Lapidus A."/>
            <person name="Lavire C."/>
            <person name="Marechal J."/>
            <person name="Martinez M."/>
            <person name="Mastronunzio J.E."/>
            <person name="Mullin B.C."/>
            <person name="Niemann J."/>
            <person name="Pujic P."/>
            <person name="Rawnsley T."/>
            <person name="Rouy Z."/>
            <person name="Schenowitz C."/>
            <person name="Sellstedt A."/>
            <person name="Tavares F."/>
            <person name="Tomkins J.P."/>
            <person name="Vallenet D."/>
            <person name="Valverde C."/>
            <person name="Wall L.G."/>
            <person name="Wang Y."/>
            <person name="Medigue C."/>
            <person name="Benson D.R."/>
        </authorList>
    </citation>
    <scope>NUCLEOTIDE SEQUENCE [LARGE SCALE GENOMIC DNA]</scope>
    <source>
        <strain evidence="4">DSM 45986 / CECT 9034 / ACN14a</strain>
    </source>
</reference>
<feature type="transmembrane region" description="Helical" evidence="2">
    <location>
        <begin position="705"/>
        <end position="730"/>
    </location>
</feature>
<keyword evidence="4" id="KW-1185">Reference proteome</keyword>
<dbReference type="InterPro" id="IPR050834">
    <property type="entry name" value="Glycosyltransf_2"/>
</dbReference>
<feature type="region of interest" description="Disordered" evidence="1">
    <location>
        <begin position="1128"/>
        <end position="1176"/>
    </location>
</feature>
<dbReference type="AlphaFoldDB" id="Q0RR94"/>
<dbReference type="KEGG" id="fal:FRAAL1266"/>
<dbReference type="Pfam" id="PF13641">
    <property type="entry name" value="Glyco_tranf_2_3"/>
    <property type="match status" value="1"/>
</dbReference>
<dbReference type="HOGENOM" id="CLU_258052_0_0_11"/>
<organism evidence="3 4">
    <name type="scientific">Frankia alni (strain DSM 45986 / CECT 9034 / ACN14a)</name>
    <dbReference type="NCBI Taxonomy" id="326424"/>
    <lineage>
        <taxon>Bacteria</taxon>
        <taxon>Bacillati</taxon>
        <taxon>Actinomycetota</taxon>
        <taxon>Actinomycetes</taxon>
        <taxon>Frankiales</taxon>
        <taxon>Frankiaceae</taxon>
        <taxon>Frankia</taxon>
    </lineage>
</organism>
<feature type="transmembrane region" description="Helical" evidence="2">
    <location>
        <begin position="628"/>
        <end position="646"/>
    </location>
</feature>
<evidence type="ECO:0000313" key="4">
    <source>
        <dbReference type="Proteomes" id="UP000000657"/>
    </source>
</evidence>